<keyword evidence="5 7" id="KW-0456">Lyase</keyword>
<comment type="catalytic activity">
    <reaction evidence="7">
        <text>a peptidoglycan chain = a peptidoglycan chain with N-acetyl-1,6-anhydromuramyl-[peptide] at the reducing end + a peptidoglycan chain with N-acetylglucosamine at the non-reducing end.</text>
        <dbReference type="EC" id="4.2.2.29"/>
    </reaction>
</comment>
<keyword evidence="3 7" id="KW-1133">Transmembrane helix</keyword>
<feature type="site" description="Important for catalytic activity" evidence="7">
    <location>
        <position position="222"/>
    </location>
</feature>
<evidence type="ECO:0000313" key="9">
    <source>
        <dbReference type="Proteomes" id="UP000325122"/>
    </source>
</evidence>
<dbReference type="EC" id="4.2.2.29" evidence="7"/>
<evidence type="ECO:0000256" key="1">
    <source>
        <dbReference type="ARBA" id="ARBA00022475"/>
    </source>
</evidence>
<reference evidence="8 9" key="1">
    <citation type="submission" date="2019-09" db="EMBL/GenBank/DDBJ databases">
        <authorList>
            <person name="Kevbrin V."/>
            <person name="Grouzdev D.S."/>
        </authorList>
    </citation>
    <scope>NUCLEOTIDE SEQUENCE [LARGE SCALE GENOMIC DNA]</scope>
    <source>
        <strain evidence="8 9">G-192</strain>
    </source>
</reference>
<evidence type="ECO:0000256" key="6">
    <source>
        <dbReference type="ARBA" id="ARBA00023316"/>
    </source>
</evidence>
<comment type="caution">
    <text evidence="8">The sequence shown here is derived from an EMBL/GenBank/DDBJ whole genome shotgun (WGS) entry which is preliminary data.</text>
</comment>
<dbReference type="PANTHER" id="PTHR30518:SF2">
    <property type="entry name" value="ENDOLYTIC MUREIN TRANSGLYCOSYLASE"/>
    <property type="match status" value="1"/>
</dbReference>
<comment type="subcellular location">
    <subcellularLocation>
        <location evidence="7">Cell inner membrane</location>
        <topology evidence="7">Single-pass membrane protein</topology>
    </subcellularLocation>
</comment>
<gene>
    <name evidence="7 8" type="primary">mltG</name>
    <name evidence="8" type="ORF">F1654_02830</name>
</gene>
<evidence type="ECO:0000256" key="4">
    <source>
        <dbReference type="ARBA" id="ARBA00023136"/>
    </source>
</evidence>
<dbReference type="Gene3D" id="3.30.1490.480">
    <property type="entry name" value="Endolytic murein transglycosylase"/>
    <property type="match status" value="1"/>
</dbReference>
<dbReference type="Pfam" id="PF02618">
    <property type="entry name" value="YceG"/>
    <property type="match status" value="1"/>
</dbReference>
<evidence type="ECO:0000256" key="2">
    <source>
        <dbReference type="ARBA" id="ARBA00022692"/>
    </source>
</evidence>
<feature type="transmembrane region" description="Helical" evidence="7">
    <location>
        <begin position="20"/>
        <end position="45"/>
    </location>
</feature>
<keyword evidence="1 7" id="KW-1003">Cell membrane</keyword>
<comment type="function">
    <text evidence="7">Functions as a peptidoglycan terminase that cleaves nascent peptidoglycan strands endolytically to terminate their elongation.</text>
</comment>
<keyword evidence="6 7" id="KW-0961">Cell wall biogenesis/degradation</keyword>
<evidence type="ECO:0000256" key="5">
    <source>
        <dbReference type="ARBA" id="ARBA00023239"/>
    </source>
</evidence>
<dbReference type="RefSeq" id="WP_150021978.1">
    <property type="nucleotide sequence ID" value="NZ_VWOJ01000001.1"/>
</dbReference>
<dbReference type="GO" id="GO:0071555">
    <property type="term" value="P:cell wall organization"/>
    <property type="evidence" value="ECO:0007669"/>
    <property type="project" value="UniProtKB-KW"/>
</dbReference>
<name>A0A5M6ZMM9_9PROT</name>
<keyword evidence="2 7" id="KW-0812">Transmembrane</keyword>
<dbReference type="AlphaFoldDB" id="A0A5M6ZMM9"/>
<dbReference type="CDD" id="cd08010">
    <property type="entry name" value="MltG_like"/>
    <property type="match status" value="1"/>
</dbReference>
<evidence type="ECO:0000256" key="7">
    <source>
        <dbReference type="HAMAP-Rule" id="MF_02065"/>
    </source>
</evidence>
<dbReference type="Gene3D" id="3.30.160.60">
    <property type="entry name" value="Classic Zinc Finger"/>
    <property type="match status" value="1"/>
</dbReference>
<dbReference type="PANTHER" id="PTHR30518">
    <property type="entry name" value="ENDOLYTIC MUREIN TRANSGLYCOSYLASE"/>
    <property type="match status" value="1"/>
</dbReference>
<accession>A0A5M6ZMM9</accession>
<dbReference type="GO" id="GO:0005886">
    <property type="term" value="C:plasma membrane"/>
    <property type="evidence" value="ECO:0007669"/>
    <property type="project" value="UniProtKB-SubCell"/>
</dbReference>
<dbReference type="GO" id="GO:0008932">
    <property type="term" value="F:lytic endotransglycosylase activity"/>
    <property type="evidence" value="ECO:0007669"/>
    <property type="project" value="UniProtKB-UniRule"/>
</dbReference>
<comment type="similarity">
    <text evidence="7">Belongs to the transglycosylase MltG family.</text>
</comment>
<dbReference type="HAMAP" id="MF_02065">
    <property type="entry name" value="MltG"/>
    <property type="match status" value="1"/>
</dbReference>
<evidence type="ECO:0000313" key="8">
    <source>
        <dbReference type="EMBL" id="KAA5804947.1"/>
    </source>
</evidence>
<proteinExistence type="inferred from homology"/>
<sequence length="350" mass="38144">MGKAPTRSDKPRSGLVARLLLWLAAGLVAAALIAAGAGYAGWVWLNQQFTAAGPAAEDTVVMLPRGSGLIAIASQLEREGVIEDARLFRVMVQIDQGERSLRAGEYRIPQAASMQDIYALLRSGRTLMHAVTAAEGLTTAMIVRVVEASDVLTGEITRIPAEGALLPETYMVDRGTPRQEVIDRMEAAQRSLLEQAWPNRADDLPFSTPEEAIIIASIVEKETGVAEERPLVASVFVNRLRRGMRLQSDPTIIYGITQGEPLGRGIRRSELDNANNPYNTYQINGLTPTPIANPGRASILAVLNPPDTNYLFFVADGTGGHAFSATYAEHNRHVAVWRRIERERAQGGRR</sequence>
<protein>
    <recommendedName>
        <fullName evidence="7">Endolytic murein transglycosylase</fullName>
        <ecNumber evidence="7">4.2.2.29</ecNumber>
    </recommendedName>
    <alternativeName>
        <fullName evidence="7">Peptidoglycan lytic transglycosylase</fullName>
    </alternativeName>
    <alternativeName>
        <fullName evidence="7">Peptidoglycan polymerization terminase</fullName>
    </alternativeName>
</protein>
<keyword evidence="9" id="KW-1185">Reference proteome</keyword>
<dbReference type="Proteomes" id="UP000325122">
    <property type="component" value="Unassembled WGS sequence"/>
</dbReference>
<dbReference type="InterPro" id="IPR003770">
    <property type="entry name" value="MLTG-like"/>
</dbReference>
<keyword evidence="4 7" id="KW-0472">Membrane</keyword>
<dbReference type="GO" id="GO:0009252">
    <property type="term" value="P:peptidoglycan biosynthetic process"/>
    <property type="evidence" value="ECO:0007669"/>
    <property type="project" value="UniProtKB-UniRule"/>
</dbReference>
<dbReference type="EMBL" id="VWOJ01000001">
    <property type="protein sequence ID" value="KAA5804947.1"/>
    <property type="molecule type" value="Genomic_DNA"/>
</dbReference>
<keyword evidence="7" id="KW-0997">Cell inner membrane</keyword>
<evidence type="ECO:0000256" key="3">
    <source>
        <dbReference type="ARBA" id="ARBA00022989"/>
    </source>
</evidence>
<dbReference type="NCBIfam" id="TIGR00247">
    <property type="entry name" value="endolytic transglycosylase MltG"/>
    <property type="match status" value="1"/>
</dbReference>
<organism evidence="8 9">
    <name type="scientific">Alkalicaulis satelles</name>
    <dbReference type="NCBI Taxonomy" id="2609175"/>
    <lineage>
        <taxon>Bacteria</taxon>
        <taxon>Pseudomonadati</taxon>
        <taxon>Pseudomonadota</taxon>
        <taxon>Alphaproteobacteria</taxon>
        <taxon>Maricaulales</taxon>
        <taxon>Maricaulaceae</taxon>
        <taxon>Alkalicaulis</taxon>
    </lineage>
</organism>